<name>A0A2N7VCA5_9BURK</name>
<protein>
    <recommendedName>
        <fullName evidence="3">Inclusion body protein</fullName>
    </recommendedName>
</protein>
<evidence type="ECO:0000313" key="1">
    <source>
        <dbReference type="EMBL" id="PMS14779.1"/>
    </source>
</evidence>
<dbReference type="RefSeq" id="WP_102649130.1">
    <property type="nucleotide sequence ID" value="NZ_PNYA01000040.1"/>
</dbReference>
<dbReference type="InterPro" id="IPR021087">
    <property type="entry name" value="Uncharacterised_PixA/AidA"/>
</dbReference>
<proteinExistence type="predicted"/>
<sequence length="191" mass="20907">MNKIIDVAIVFDIQALNEKYRNVSRNPNAPTAVDHDDVCLIAAMRHVPDLATQATADLALTALTGDIMRWRTVSFPGDGAQHAVVYKLQRFAGLPTTAAAQPKLARAWRALPRLQADGSVDPHGGDGTRTLSYSVDCHVTGTGMERYQVWFYVAKGARGAALNIQGYFYWDPSVTIYGGKQTADDRQPMNV</sequence>
<dbReference type="Gene3D" id="2.60.40.3910">
    <property type="entry name" value="Inclusion body protein"/>
    <property type="match status" value="1"/>
</dbReference>
<evidence type="ECO:0008006" key="3">
    <source>
        <dbReference type="Google" id="ProtNLM"/>
    </source>
</evidence>
<accession>A0A2N7VCA5</accession>
<dbReference type="AlphaFoldDB" id="A0A2N7VCA5"/>
<organism evidence="1 2">
    <name type="scientific">Trinickia dabaoshanensis</name>
    <dbReference type="NCBI Taxonomy" id="564714"/>
    <lineage>
        <taxon>Bacteria</taxon>
        <taxon>Pseudomonadati</taxon>
        <taxon>Pseudomonadota</taxon>
        <taxon>Betaproteobacteria</taxon>
        <taxon>Burkholderiales</taxon>
        <taxon>Burkholderiaceae</taxon>
        <taxon>Trinickia</taxon>
    </lineage>
</organism>
<dbReference type="OrthoDB" id="8705346at2"/>
<gene>
    <name evidence="1" type="ORF">C0Z18_30235</name>
</gene>
<dbReference type="InterPro" id="IPR038712">
    <property type="entry name" value="PixA-like_sf"/>
</dbReference>
<comment type="caution">
    <text evidence="1">The sequence shown here is derived from an EMBL/GenBank/DDBJ whole genome shotgun (WGS) entry which is preliminary data.</text>
</comment>
<dbReference type="EMBL" id="PNYA01000040">
    <property type="protein sequence ID" value="PMS14779.1"/>
    <property type="molecule type" value="Genomic_DNA"/>
</dbReference>
<reference evidence="1 2" key="1">
    <citation type="submission" date="2018-01" db="EMBL/GenBank/DDBJ databases">
        <title>Whole genome analyses suggest that Burkholderia sensu lato contains two further novel genera in the rhizoxinica-symbiotica group Mycetohabitans gen. nov., and Trinickia gen. nov.: implications for the evolution of diazotrophy and nodulation in the Burkholderiaceae.</title>
        <authorList>
            <person name="Estrada-de los Santos P."/>
            <person name="Palmer M."/>
            <person name="Chavez-Ramirez B."/>
            <person name="Beukes C."/>
            <person name="Steenkamp E.T."/>
            <person name="Hirsch A.M."/>
            <person name="Manyaka P."/>
            <person name="Maluk M."/>
            <person name="Lafos M."/>
            <person name="Crook M."/>
            <person name="Gross E."/>
            <person name="Simon M.F."/>
            <person name="Bueno dos Reis Junior F."/>
            <person name="Poole P.S."/>
            <person name="Venter S.N."/>
            <person name="James E.K."/>
        </authorList>
    </citation>
    <scope>NUCLEOTIDE SEQUENCE [LARGE SCALE GENOMIC DNA]</scope>
    <source>
        <strain evidence="1 2">GIMN1.004</strain>
    </source>
</reference>
<dbReference type="Pfam" id="PF12306">
    <property type="entry name" value="PixA"/>
    <property type="match status" value="1"/>
</dbReference>
<dbReference type="Proteomes" id="UP000235616">
    <property type="component" value="Unassembled WGS sequence"/>
</dbReference>
<keyword evidence="2" id="KW-1185">Reference proteome</keyword>
<evidence type="ECO:0000313" key="2">
    <source>
        <dbReference type="Proteomes" id="UP000235616"/>
    </source>
</evidence>